<accession>A0A918B1J6</accession>
<protein>
    <submittedName>
        <fullName evidence="2">Serine/threonine protein kinase</fullName>
    </submittedName>
</protein>
<dbReference type="EMBL" id="BMSV01000006">
    <property type="protein sequence ID" value="GGQ11750.1"/>
    <property type="molecule type" value="Genomic_DNA"/>
</dbReference>
<gene>
    <name evidence="2" type="ORF">GCM10010249_32880</name>
</gene>
<dbReference type="InterPro" id="IPR008979">
    <property type="entry name" value="Galactose-bd-like_sf"/>
</dbReference>
<proteinExistence type="predicted"/>
<keyword evidence="2" id="KW-0418">Kinase</keyword>
<feature type="region of interest" description="Disordered" evidence="1">
    <location>
        <begin position="1"/>
        <end position="62"/>
    </location>
</feature>
<dbReference type="SUPFAM" id="SSF56112">
    <property type="entry name" value="Protein kinase-like (PK-like)"/>
    <property type="match status" value="1"/>
</dbReference>
<dbReference type="Gene3D" id="3.30.200.20">
    <property type="entry name" value="Phosphorylase Kinase, domain 1"/>
    <property type="match status" value="1"/>
</dbReference>
<keyword evidence="2" id="KW-0723">Serine/threonine-protein kinase</keyword>
<dbReference type="CDD" id="cd13973">
    <property type="entry name" value="PK_MviN-like"/>
    <property type="match status" value="1"/>
</dbReference>
<sequence length="570" mass="60581">MAERSTAAVDVADNSGDDPLTAKADRTTADGAEAQDATDMSSLNTNGGQEAGDDPAIKSPELHSGHKLARRYRLEECVTRLDGFSSWRAVDEKLRRAVGVHVLPADHPRARSVLAAARSSALLGDPRFVQVLDAVEENDLVYVVHEWLPDATELTTLLAAGPLEPYDAYQLVSQVSQAMAAAHREGLAHLRLTPSAVLRTSTGQYRIRGLAVNAALRGISVDRPQRTDTEAIGALLYAALTQRWPYENDAHGLSGLPKGMGLIAPDQVRAGVHRGLSDLAMRALVNDGATASRQEPPCTTPDELAKAVAAMPRIRPPEPAFPPVPEYQHTTYQQGTYGQHQSAAATQPVLVAPAPLESRTGKALKWAVSALLIAALGLGSWQVADRLLDQGGTNNGPGATQPSPGASMDDKPARPLQPLKISDAREFTPGGSGIQLDQVENAVDGDSQSAWITPEYHGYANFGNLPNRQGGSGIVVDLGSEQSISQVRVGLYRSGQKVQLRAAGEGAMGSSSLSDFPRQLSPLKQVDGNLDVKLDKPVRARYVLVHITELPTDGSPGRFRGGISEVQVLG</sequence>
<dbReference type="SUPFAM" id="SSF49785">
    <property type="entry name" value="Galactose-binding domain-like"/>
    <property type="match status" value="1"/>
</dbReference>
<reference evidence="2" key="1">
    <citation type="journal article" date="2014" name="Int. J. Syst. Evol. Microbiol.">
        <title>Complete genome sequence of Corynebacterium casei LMG S-19264T (=DSM 44701T), isolated from a smear-ripened cheese.</title>
        <authorList>
            <consortium name="US DOE Joint Genome Institute (JGI-PGF)"/>
            <person name="Walter F."/>
            <person name="Albersmeier A."/>
            <person name="Kalinowski J."/>
            <person name="Ruckert C."/>
        </authorList>
    </citation>
    <scope>NUCLEOTIDE SEQUENCE</scope>
    <source>
        <strain evidence="2">JCM 4335</strain>
    </source>
</reference>
<feature type="region of interest" description="Disordered" evidence="1">
    <location>
        <begin position="389"/>
        <end position="416"/>
    </location>
</feature>
<feature type="compositionally biased region" description="Polar residues" evidence="1">
    <location>
        <begin position="38"/>
        <end position="48"/>
    </location>
</feature>
<organism evidence="2 3">
    <name type="scientific">Streptomyces roseolilacinus</name>
    <dbReference type="NCBI Taxonomy" id="66904"/>
    <lineage>
        <taxon>Bacteria</taxon>
        <taxon>Bacillati</taxon>
        <taxon>Actinomycetota</taxon>
        <taxon>Actinomycetes</taxon>
        <taxon>Kitasatosporales</taxon>
        <taxon>Streptomycetaceae</taxon>
        <taxon>Streptomyces</taxon>
    </lineage>
</organism>
<keyword evidence="3" id="KW-1185">Reference proteome</keyword>
<reference evidence="2" key="2">
    <citation type="submission" date="2020-09" db="EMBL/GenBank/DDBJ databases">
        <authorList>
            <person name="Sun Q."/>
            <person name="Ohkuma M."/>
        </authorList>
    </citation>
    <scope>NUCLEOTIDE SEQUENCE</scope>
    <source>
        <strain evidence="2">JCM 4335</strain>
    </source>
</reference>
<comment type="caution">
    <text evidence="2">The sequence shown here is derived from an EMBL/GenBank/DDBJ whole genome shotgun (WGS) entry which is preliminary data.</text>
</comment>
<dbReference type="GO" id="GO:0004674">
    <property type="term" value="F:protein serine/threonine kinase activity"/>
    <property type="evidence" value="ECO:0007669"/>
    <property type="project" value="UniProtKB-KW"/>
</dbReference>
<dbReference type="AlphaFoldDB" id="A0A918B1J6"/>
<evidence type="ECO:0000313" key="3">
    <source>
        <dbReference type="Proteomes" id="UP000654123"/>
    </source>
</evidence>
<keyword evidence="2" id="KW-0808">Transferase</keyword>
<dbReference type="RefSeq" id="WP_189534476.1">
    <property type="nucleotide sequence ID" value="NZ_BMSV01000006.1"/>
</dbReference>
<dbReference type="Proteomes" id="UP000654123">
    <property type="component" value="Unassembled WGS sequence"/>
</dbReference>
<dbReference type="Gene3D" id="2.60.120.260">
    <property type="entry name" value="Galactose-binding domain-like"/>
    <property type="match status" value="1"/>
</dbReference>
<evidence type="ECO:0000313" key="2">
    <source>
        <dbReference type="EMBL" id="GGQ11750.1"/>
    </source>
</evidence>
<evidence type="ECO:0000256" key="1">
    <source>
        <dbReference type="SAM" id="MobiDB-lite"/>
    </source>
</evidence>
<name>A0A918B1J6_9ACTN</name>
<dbReference type="Gene3D" id="1.10.510.10">
    <property type="entry name" value="Transferase(Phosphotransferase) domain 1"/>
    <property type="match status" value="1"/>
</dbReference>
<dbReference type="InterPro" id="IPR011009">
    <property type="entry name" value="Kinase-like_dom_sf"/>
</dbReference>